<comment type="caution">
    <text evidence="3">The sequence shown here is derived from an EMBL/GenBank/DDBJ whole genome shotgun (WGS) entry which is preliminary data.</text>
</comment>
<keyword evidence="1" id="KW-0732">Signal</keyword>
<feature type="signal peptide" evidence="1">
    <location>
        <begin position="1"/>
        <end position="27"/>
    </location>
</feature>
<dbReference type="Pfam" id="PF16158">
    <property type="entry name" value="N_BRCA1_IG"/>
    <property type="match status" value="1"/>
</dbReference>
<dbReference type="InterPro" id="IPR032350">
    <property type="entry name" value="Nbr1_FW"/>
</dbReference>
<dbReference type="InterPro" id="IPR013783">
    <property type="entry name" value="Ig-like_fold"/>
</dbReference>
<evidence type="ECO:0000259" key="2">
    <source>
        <dbReference type="Pfam" id="PF16158"/>
    </source>
</evidence>
<sequence>MKNKSSIYTLIVLVLVLSGCMPTTPEAPIVSVETIVAATYAVIQAQTAAAEAVIPTATLIPPTPTKLFATFTPIATSTSFIVSSLTPVPTATMPPSLTPTNVTSGSGDILYSCEVVGSSPASGFEVKKNKEFTWTLHVKNIGTTIWSGGDTKLAHIKGAEYYILKRVLIEKTTNAGEIGEFRVALFAPEEPGRYSSTWTMRRGINDFCEIKYQIYVVK</sequence>
<dbReference type="Gene3D" id="2.60.40.10">
    <property type="entry name" value="Immunoglobulins"/>
    <property type="match status" value="1"/>
</dbReference>
<dbReference type="Proteomes" id="UP000614469">
    <property type="component" value="Unassembled WGS sequence"/>
</dbReference>
<reference evidence="3 4" key="1">
    <citation type="submission" date="2020-08" db="EMBL/GenBank/DDBJ databases">
        <title>Bridging the membrane lipid divide: bacteria of the FCB group superphylum have the potential to synthesize archaeal ether lipids.</title>
        <authorList>
            <person name="Villanueva L."/>
            <person name="Von Meijenfeldt F.A.B."/>
            <person name="Westbye A.B."/>
            <person name="Yadav S."/>
            <person name="Hopmans E.C."/>
            <person name="Dutilh B.E."/>
            <person name="Sinninghe Damste J.S."/>
        </authorList>
    </citation>
    <scope>NUCLEOTIDE SEQUENCE [LARGE SCALE GENOMIC DNA]</scope>
    <source>
        <strain evidence="3">NIOZ-UU36</strain>
    </source>
</reference>
<evidence type="ECO:0000313" key="3">
    <source>
        <dbReference type="EMBL" id="MBC8336525.1"/>
    </source>
</evidence>
<evidence type="ECO:0000313" key="4">
    <source>
        <dbReference type="Proteomes" id="UP000614469"/>
    </source>
</evidence>
<evidence type="ECO:0000256" key="1">
    <source>
        <dbReference type="SAM" id="SignalP"/>
    </source>
</evidence>
<name>A0A8J6TJI9_9CHLR</name>
<feature type="domain" description="Nbr1 FW" evidence="2">
    <location>
        <begin position="123"/>
        <end position="202"/>
    </location>
</feature>
<accession>A0A8J6TJI9</accession>
<feature type="chain" id="PRO_5035323756" description="Nbr1 FW domain-containing protein" evidence="1">
    <location>
        <begin position="28"/>
        <end position="218"/>
    </location>
</feature>
<gene>
    <name evidence="3" type="ORF">H8E29_14785</name>
</gene>
<organism evidence="3 4">
    <name type="scientific">Candidatus Desulfolinea nitratireducens</name>
    <dbReference type="NCBI Taxonomy" id="2841698"/>
    <lineage>
        <taxon>Bacteria</taxon>
        <taxon>Bacillati</taxon>
        <taxon>Chloroflexota</taxon>
        <taxon>Anaerolineae</taxon>
        <taxon>Anaerolineales</taxon>
        <taxon>Anaerolineales incertae sedis</taxon>
        <taxon>Candidatus Desulfolinea</taxon>
    </lineage>
</organism>
<dbReference type="PROSITE" id="PS51257">
    <property type="entry name" value="PROKAR_LIPOPROTEIN"/>
    <property type="match status" value="1"/>
</dbReference>
<proteinExistence type="predicted"/>
<protein>
    <recommendedName>
        <fullName evidence="2">Nbr1 FW domain-containing protein</fullName>
    </recommendedName>
</protein>
<dbReference type="AlphaFoldDB" id="A0A8J6TJI9"/>
<dbReference type="EMBL" id="JACNJN010000170">
    <property type="protein sequence ID" value="MBC8336525.1"/>
    <property type="molecule type" value="Genomic_DNA"/>
</dbReference>